<feature type="region of interest" description="Disordered" evidence="1">
    <location>
        <begin position="40"/>
        <end position="69"/>
    </location>
</feature>
<proteinExistence type="predicted"/>
<feature type="region of interest" description="Disordered" evidence="1">
    <location>
        <begin position="110"/>
        <end position="163"/>
    </location>
</feature>
<sequence>MRRSDRWAFAVLRVGVAATLGGVQLAAMLDAPPTPLAAESEFCPERPGGAARPDTGYAESGEPYRGGRPHPVAFNLRYAEVGNVDVPDRWKPGQDGSPPGPQLVACVYQDTADSRRSTRRTTPAASLSKNPTPRSFGRPCARTSSAPSRHDTPVDGQAGRDDQRAGCRLTCSIMLPN</sequence>
<feature type="compositionally biased region" description="Basic and acidic residues" evidence="1">
    <location>
        <begin position="148"/>
        <end position="163"/>
    </location>
</feature>
<organism evidence="2 3">
    <name type="scientific">Actinomadura livida</name>
    <dbReference type="NCBI Taxonomy" id="79909"/>
    <lineage>
        <taxon>Bacteria</taxon>
        <taxon>Bacillati</taxon>
        <taxon>Actinomycetota</taxon>
        <taxon>Actinomycetes</taxon>
        <taxon>Streptosporangiales</taxon>
        <taxon>Thermomonosporaceae</taxon>
        <taxon>Actinomadura</taxon>
    </lineage>
</organism>
<evidence type="ECO:0000313" key="3">
    <source>
        <dbReference type="Proteomes" id="UP001501427"/>
    </source>
</evidence>
<dbReference type="EMBL" id="BAAAHD010000023">
    <property type="protein sequence ID" value="GAA0563605.1"/>
    <property type="molecule type" value="Genomic_DNA"/>
</dbReference>
<keyword evidence="3" id="KW-1185">Reference proteome</keyword>
<feature type="region of interest" description="Disordered" evidence="1">
    <location>
        <begin position="85"/>
        <end position="104"/>
    </location>
</feature>
<gene>
    <name evidence="2" type="ORF">GCM10009546_27320</name>
</gene>
<evidence type="ECO:0000256" key="1">
    <source>
        <dbReference type="SAM" id="MobiDB-lite"/>
    </source>
</evidence>
<evidence type="ECO:0000313" key="2">
    <source>
        <dbReference type="EMBL" id="GAA0563605.1"/>
    </source>
</evidence>
<protein>
    <submittedName>
        <fullName evidence="2">Uncharacterized protein</fullName>
    </submittedName>
</protein>
<comment type="caution">
    <text evidence="2">The sequence shown here is derived from an EMBL/GenBank/DDBJ whole genome shotgun (WGS) entry which is preliminary data.</text>
</comment>
<dbReference type="Proteomes" id="UP001501427">
    <property type="component" value="Unassembled WGS sequence"/>
</dbReference>
<reference evidence="3" key="1">
    <citation type="journal article" date="2019" name="Int. J. Syst. Evol. Microbiol.">
        <title>The Global Catalogue of Microorganisms (GCM) 10K type strain sequencing project: providing services to taxonomists for standard genome sequencing and annotation.</title>
        <authorList>
            <consortium name="The Broad Institute Genomics Platform"/>
            <consortium name="The Broad Institute Genome Sequencing Center for Infectious Disease"/>
            <person name="Wu L."/>
            <person name="Ma J."/>
        </authorList>
    </citation>
    <scope>NUCLEOTIDE SEQUENCE [LARGE SCALE GENOMIC DNA]</scope>
    <source>
        <strain evidence="3">JCM 10667</strain>
    </source>
</reference>
<accession>A0ABP3PBG5</accession>
<name>A0ABP3PBG5_9ACTN</name>